<protein>
    <recommendedName>
        <fullName evidence="7">Dihydrofolate synthase/folylpolyglutamate synthase</fullName>
        <ecNumber evidence="5">6.3.2.12</ecNumber>
        <ecNumber evidence="6">6.3.2.17</ecNumber>
    </recommendedName>
    <alternativeName>
        <fullName evidence="16">Folylpoly-gamma-glutamate synthetase-dihydrofolate synthetase</fullName>
    </alternativeName>
    <alternativeName>
        <fullName evidence="14">Folylpolyglutamate synthetase</fullName>
    </alternativeName>
    <alternativeName>
        <fullName evidence="15">Tetrahydrofolylpolyglutamate synthase</fullName>
    </alternativeName>
</protein>
<dbReference type="EC" id="6.3.2.17" evidence="6"/>
<comment type="catalytic activity">
    <reaction evidence="18">
        <text>10-formyltetrahydrofolyl-(gamma-L-Glu)(n) + L-glutamate + ATP = 10-formyltetrahydrofolyl-(gamma-L-Glu)(n+1) + ADP + phosphate + H(+)</text>
        <dbReference type="Rhea" id="RHEA:51904"/>
        <dbReference type="Rhea" id="RHEA-COMP:13088"/>
        <dbReference type="Rhea" id="RHEA-COMP:14300"/>
        <dbReference type="ChEBI" id="CHEBI:15378"/>
        <dbReference type="ChEBI" id="CHEBI:29985"/>
        <dbReference type="ChEBI" id="CHEBI:30616"/>
        <dbReference type="ChEBI" id="CHEBI:43474"/>
        <dbReference type="ChEBI" id="CHEBI:134413"/>
        <dbReference type="ChEBI" id="CHEBI:456216"/>
        <dbReference type="EC" id="6.3.2.17"/>
    </reaction>
</comment>
<evidence type="ECO:0000256" key="2">
    <source>
        <dbReference type="ARBA" id="ARBA00004799"/>
    </source>
</evidence>
<dbReference type="InterPro" id="IPR036615">
    <property type="entry name" value="Mur_ligase_C_dom_sf"/>
</dbReference>
<evidence type="ECO:0000256" key="18">
    <source>
        <dbReference type="ARBA" id="ARBA00047808"/>
    </source>
</evidence>
<keyword evidence="12" id="KW-0460">Magnesium</keyword>
<evidence type="ECO:0000256" key="12">
    <source>
        <dbReference type="ARBA" id="ARBA00022842"/>
    </source>
</evidence>
<evidence type="ECO:0000256" key="16">
    <source>
        <dbReference type="ARBA" id="ARBA00032510"/>
    </source>
</evidence>
<dbReference type="Pfam" id="PF02875">
    <property type="entry name" value="Mur_ligase_C"/>
    <property type="match status" value="1"/>
</dbReference>
<organism evidence="24 25">
    <name type="scientific">Olivibacter jilunii</name>
    <dbReference type="NCBI Taxonomy" id="985016"/>
    <lineage>
        <taxon>Bacteria</taxon>
        <taxon>Pseudomonadati</taxon>
        <taxon>Bacteroidota</taxon>
        <taxon>Sphingobacteriia</taxon>
        <taxon>Sphingobacteriales</taxon>
        <taxon>Sphingobacteriaceae</taxon>
        <taxon>Olivibacter</taxon>
    </lineage>
</organism>
<feature type="domain" description="Mur ligase C-terminal" evidence="22">
    <location>
        <begin position="305"/>
        <end position="422"/>
    </location>
</feature>
<keyword evidence="13" id="KW-0289">Folate biosynthesis</keyword>
<dbReference type="PIRSF" id="PIRSF001563">
    <property type="entry name" value="Folylpolyglu_synth"/>
    <property type="match status" value="1"/>
</dbReference>
<gene>
    <name evidence="24" type="ORF">ACFS6J_21740</name>
</gene>
<keyword evidence="11 21" id="KW-0067">ATP-binding</keyword>
<comment type="caution">
    <text evidence="24">The sequence shown here is derived from an EMBL/GenBank/DDBJ whole genome shotgun (WGS) entry which is preliminary data.</text>
</comment>
<dbReference type="InterPro" id="IPR036565">
    <property type="entry name" value="Mur-like_cat_sf"/>
</dbReference>
<evidence type="ECO:0000256" key="8">
    <source>
        <dbReference type="ARBA" id="ARBA00022598"/>
    </source>
</evidence>
<evidence type="ECO:0000256" key="6">
    <source>
        <dbReference type="ARBA" id="ARBA00013025"/>
    </source>
</evidence>
<reference evidence="25" key="1">
    <citation type="journal article" date="2019" name="Int. J. Syst. Evol. Microbiol.">
        <title>The Global Catalogue of Microorganisms (GCM) 10K type strain sequencing project: providing services to taxonomists for standard genome sequencing and annotation.</title>
        <authorList>
            <consortium name="The Broad Institute Genomics Platform"/>
            <consortium name="The Broad Institute Genome Sequencing Center for Infectious Disease"/>
            <person name="Wu L."/>
            <person name="Ma J."/>
        </authorList>
    </citation>
    <scope>NUCLEOTIDE SEQUENCE [LARGE SCALE GENOMIC DNA]</scope>
    <source>
        <strain evidence="25">KCTC 23098</strain>
    </source>
</reference>
<evidence type="ECO:0000259" key="22">
    <source>
        <dbReference type="Pfam" id="PF02875"/>
    </source>
</evidence>
<keyword evidence="10 21" id="KW-0547">Nucleotide-binding</keyword>
<comment type="pathway">
    <text evidence="2">Cofactor biosynthesis; tetrahydrofolate biosynthesis; 7,8-dihydrofolate from 2-amino-4-hydroxy-6-hydroxymethyl-7,8-dihydropteridine diphosphate and 4-aminobenzoate: step 2/2.</text>
</comment>
<evidence type="ECO:0000256" key="19">
    <source>
        <dbReference type="ARBA" id="ARBA00049035"/>
    </source>
</evidence>
<proteinExistence type="inferred from homology"/>
<evidence type="ECO:0000256" key="21">
    <source>
        <dbReference type="PIRNR" id="PIRNR001563"/>
    </source>
</evidence>
<evidence type="ECO:0000256" key="9">
    <source>
        <dbReference type="ARBA" id="ARBA00022723"/>
    </source>
</evidence>
<dbReference type="InterPro" id="IPR013221">
    <property type="entry name" value="Mur_ligase_cen"/>
</dbReference>
<dbReference type="InterPro" id="IPR018109">
    <property type="entry name" value="Folylpolyglutamate_synth_CS"/>
</dbReference>
<dbReference type="Gene3D" id="3.40.1190.10">
    <property type="entry name" value="Mur-like, catalytic domain"/>
    <property type="match status" value="1"/>
</dbReference>
<accession>A0ABW6B4J5</accession>
<evidence type="ECO:0000256" key="4">
    <source>
        <dbReference type="ARBA" id="ARBA00008276"/>
    </source>
</evidence>
<evidence type="ECO:0000256" key="14">
    <source>
        <dbReference type="ARBA" id="ARBA00030048"/>
    </source>
</evidence>
<evidence type="ECO:0000259" key="23">
    <source>
        <dbReference type="Pfam" id="PF08245"/>
    </source>
</evidence>
<sequence length="434" mass="48369">MNYIEVIDYLYGRLPMFTRDGSSAFKKDLTNIRALCAALENPEKAFKAVHIAGTNGKGSSSHMLAAVLQTAGYRTGLYTSPHLLDFRERIKINGVLIPQAYVIDFVKNNQSLIETIQPSFFEVTVAMAFRYFADMHVDIAVIETGLGGRLDSTNIISPIATLITNIGYDHMNMLGNSLAEIAYEKAGIIKSHTPIVISERQQAIEHVFINRAQELVAPIFFASDEWKIDEIAVDTEFQYLKAIPEKEKPFETLELCLDLRGSYQQKNLPGVLSTIRILKEIGFTVSENELVDGLEGVQKLTGLMGRWQRLSAQPLTICDTGHNEDGWKEVIKNITRTPFEKLHMVIGVMRDKDLEHMLTLLPKEANFYFCSPAFQRALPAIDLQSQAANYGLVGEAYDSVQHAVETAGQIASKEDLIFIGGSTFVVAEALPLFQ</sequence>
<evidence type="ECO:0000256" key="10">
    <source>
        <dbReference type="ARBA" id="ARBA00022741"/>
    </source>
</evidence>
<dbReference type="EC" id="6.3.2.12" evidence="5"/>
<keyword evidence="8 21" id="KW-0436">Ligase</keyword>
<comment type="pathway">
    <text evidence="3">Cofactor biosynthesis; tetrahydrofolylpolyglutamate biosynthesis.</text>
</comment>
<keyword evidence="25" id="KW-1185">Reference proteome</keyword>
<dbReference type="NCBIfam" id="TIGR01499">
    <property type="entry name" value="folC"/>
    <property type="match status" value="1"/>
</dbReference>
<dbReference type="InterPro" id="IPR001645">
    <property type="entry name" value="Folylpolyglutamate_synth"/>
</dbReference>
<dbReference type="SUPFAM" id="SSF53244">
    <property type="entry name" value="MurD-like peptide ligases, peptide-binding domain"/>
    <property type="match status" value="1"/>
</dbReference>
<dbReference type="PANTHER" id="PTHR11136:SF0">
    <property type="entry name" value="DIHYDROFOLATE SYNTHETASE-RELATED"/>
    <property type="match status" value="1"/>
</dbReference>
<evidence type="ECO:0000256" key="5">
    <source>
        <dbReference type="ARBA" id="ARBA00013023"/>
    </source>
</evidence>
<comment type="similarity">
    <text evidence="4 21">Belongs to the folylpolyglutamate synthase family.</text>
</comment>
<comment type="catalytic activity">
    <reaction evidence="17">
        <text>(6S)-5,6,7,8-tetrahydrofolyl-(gamma-L-Glu)(n) + L-glutamate + ATP = (6S)-5,6,7,8-tetrahydrofolyl-(gamma-L-Glu)(n+1) + ADP + phosphate + H(+)</text>
        <dbReference type="Rhea" id="RHEA:10580"/>
        <dbReference type="Rhea" id="RHEA-COMP:14738"/>
        <dbReference type="Rhea" id="RHEA-COMP:14740"/>
        <dbReference type="ChEBI" id="CHEBI:15378"/>
        <dbReference type="ChEBI" id="CHEBI:29985"/>
        <dbReference type="ChEBI" id="CHEBI:30616"/>
        <dbReference type="ChEBI" id="CHEBI:43474"/>
        <dbReference type="ChEBI" id="CHEBI:141005"/>
        <dbReference type="ChEBI" id="CHEBI:456216"/>
        <dbReference type="EC" id="6.3.2.17"/>
    </reaction>
</comment>
<dbReference type="Pfam" id="PF08245">
    <property type="entry name" value="Mur_ligase_M"/>
    <property type="match status" value="1"/>
</dbReference>
<dbReference type="EMBL" id="JBHUPA010000016">
    <property type="protein sequence ID" value="MFD2964437.1"/>
    <property type="molecule type" value="Genomic_DNA"/>
</dbReference>
<dbReference type="PROSITE" id="PS01012">
    <property type="entry name" value="FOLYLPOLYGLU_SYNT_2"/>
    <property type="match status" value="1"/>
</dbReference>
<comment type="function">
    <text evidence="1">Functions in two distinct reactions of the de novo folate biosynthetic pathway. Catalyzes the addition of a glutamate residue to dihydropteroate (7,8-dihydropteroate or H2Pte) to form dihydrofolate (7,8-dihydrofolate monoglutamate or H2Pte-Glu). Also catalyzes successive additions of L-glutamate to tetrahydrofolate or 10-formyltetrahydrofolate or 5,10-methylenetetrahydrofolate, leading to folylpolyglutamate derivatives.</text>
</comment>
<evidence type="ECO:0000313" key="24">
    <source>
        <dbReference type="EMBL" id="MFD2964437.1"/>
    </source>
</evidence>
<dbReference type="Gene3D" id="3.90.190.20">
    <property type="entry name" value="Mur ligase, C-terminal domain"/>
    <property type="match status" value="1"/>
</dbReference>
<dbReference type="GO" id="GO:0016874">
    <property type="term" value="F:ligase activity"/>
    <property type="evidence" value="ECO:0007669"/>
    <property type="project" value="UniProtKB-KW"/>
</dbReference>
<evidence type="ECO:0000256" key="20">
    <source>
        <dbReference type="ARBA" id="ARBA00049161"/>
    </source>
</evidence>
<dbReference type="RefSeq" id="WP_013665500.1">
    <property type="nucleotide sequence ID" value="NZ_JBHUPA010000016.1"/>
</dbReference>
<evidence type="ECO:0000313" key="25">
    <source>
        <dbReference type="Proteomes" id="UP001597560"/>
    </source>
</evidence>
<evidence type="ECO:0000256" key="17">
    <source>
        <dbReference type="ARBA" id="ARBA00047493"/>
    </source>
</evidence>
<evidence type="ECO:0000256" key="13">
    <source>
        <dbReference type="ARBA" id="ARBA00022909"/>
    </source>
</evidence>
<comment type="catalytic activity">
    <reaction evidence="19">
        <text>(6R)-5,10-methylenetetrahydrofolyl-(gamma-L-Glu)(n) + L-glutamate + ATP = (6R)-5,10-methylenetetrahydrofolyl-(gamma-L-Glu)(n+1) + ADP + phosphate + H(+)</text>
        <dbReference type="Rhea" id="RHEA:51912"/>
        <dbReference type="Rhea" id="RHEA-COMP:13257"/>
        <dbReference type="Rhea" id="RHEA-COMP:13258"/>
        <dbReference type="ChEBI" id="CHEBI:15378"/>
        <dbReference type="ChEBI" id="CHEBI:29985"/>
        <dbReference type="ChEBI" id="CHEBI:30616"/>
        <dbReference type="ChEBI" id="CHEBI:43474"/>
        <dbReference type="ChEBI" id="CHEBI:136572"/>
        <dbReference type="ChEBI" id="CHEBI:456216"/>
        <dbReference type="EC" id="6.3.2.17"/>
    </reaction>
</comment>
<dbReference type="PANTHER" id="PTHR11136">
    <property type="entry name" value="FOLYLPOLYGLUTAMATE SYNTHASE-RELATED"/>
    <property type="match status" value="1"/>
</dbReference>
<evidence type="ECO:0000256" key="1">
    <source>
        <dbReference type="ARBA" id="ARBA00002714"/>
    </source>
</evidence>
<evidence type="ECO:0000256" key="3">
    <source>
        <dbReference type="ARBA" id="ARBA00005150"/>
    </source>
</evidence>
<feature type="domain" description="Mur ligase central" evidence="23">
    <location>
        <begin position="51"/>
        <end position="268"/>
    </location>
</feature>
<evidence type="ECO:0000256" key="11">
    <source>
        <dbReference type="ARBA" id="ARBA00022840"/>
    </source>
</evidence>
<evidence type="ECO:0000256" key="15">
    <source>
        <dbReference type="ARBA" id="ARBA00030592"/>
    </source>
</evidence>
<dbReference type="InterPro" id="IPR004101">
    <property type="entry name" value="Mur_ligase_C"/>
</dbReference>
<keyword evidence="9" id="KW-0479">Metal-binding</keyword>
<dbReference type="Proteomes" id="UP001597560">
    <property type="component" value="Unassembled WGS sequence"/>
</dbReference>
<name>A0ABW6B4J5_9SPHI</name>
<evidence type="ECO:0000256" key="7">
    <source>
        <dbReference type="ARBA" id="ARBA00019357"/>
    </source>
</evidence>
<comment type="catalytic activity">
    <reaction evidence="20">
        <text>7,8-dihydropteroate + L-glutamate + ATP = 7,8-dihydrofolate + ADP + phosphate + H(+)</text>
        <dbReference type="Rhea" id="RHEA:23584"/>
        <dbReference type="ChEBI" id="CHEBI:15378"/>
        <dbReference type="ChEBI" id="CHEBI:17839"/>
        <dbReference type="ChEBI" id="CHEBI:29985"/>
        <dbReference type="ChEBI" id="CHEBI:30616"/>
        <dbReference type="ChEBI" id="CHEBI:43474"/>
        <dbReference type="ChEBI" id="CHEBI:57451"/>
        <dbReference type="ChEBI" id="CHEBI:456216"/>
        <dbReference type="EC" id="6.3.2.12"/>
    </reaction>
</comment>
<dbReference type="SUPFAM" id="SSF53623">
    <property type="entry name" value="MurD-like peptide ligases, catalytic domain"/>
    <property type="match status" value="1"/>
</dbReference>